<evidence type="ECO:0000313" key="5">
    <source>
        <dbReference type="Proteomes" id="UP000265581"/>
    </source>
</evidence>
<reference evidence="4 5" key="1">
    <citation type="submission" date="2018-08" db="EMBL/GenBank/DDBJ databases">
        <title>Aeromicrobium sp. M2KJ-4, whole genome shotgun sequence.</title>
        <authorList>
            <person name="Tuo L."/>
        </authorList>
    </citation>
    <scope>NUCLEOTIDE SEQUENCE [LARGE SCALE GENOMIC DNA]</scope>
    <source>
        <strain evidence="4 5">M2KJ-4</strain>
    </source>
</reference>
<dbReference type="EMBL" id="QUBR01000002">
    <property type="protein sequence ID" value="REK70836.1"/>
    <property type="molecule type" value="Genomic_DNA"/>
</dbReference>
<name>A0A371P5T8_9ACTN</name>
<dbReference type="RefSeq" id="WP_119705420.1">
    <property type="nucleotide sequence ID" value="NZ_JBHSOI010000002.1"/>
</dbReference>
<proteinExistence type="predicted"/>
<evidence type="ECO:0000256" key="1">
    <source>
        <dbReference type="ARBA" id="ARBA00023015"/>
    </source>
</evidence>
<keyword evidence="1" id="KW-0805">Transcription regulation</keyword>
<keyword evidence="2" id="KW-0804">Transcription</keyword>
<keyword evidence="5" id="KW-1185">Reference proteome</keyword>
<accession>A0A371P5T8</accession>
<dbReference type="OrthoDB" id="3743969at2"/>
<evidence type="ECO:0000259" key="3">
    <source>
        <dbReference type="Pfam" id="PF13490"/>
    </source>
</evidence>
<feature type="domain" description="Putative zinc-finger" evidence="3">
    <location>
        <begin position="9"/>
        <end position="34"/>
    </location>
</feature>
<dbReference type="InterPro" id="IPR041916">
    <property type="entry name" value="Anti_sigma_zinc_sf"/>
</dbReference>
<dbReference type="Gene3D" id="1.10.10.1320">
    <property type="entry name" value="Anti-sigma factor, zinc-finger domain"/>
    <property type="match status" value="1"/>
</dbReference>
<dbReference type="Proteomes" id="UP000265581">
    <property type="component" value="Unassembled WGS sequence"/>
</dbReference>
<sequence>MPHLGADVAAYVDGQLSGAAQRDASAHLESCESCEKAVRQQRLLKSRMSTVATPEPPAALLASLAGLAADPPRRETWWVRLGRSVPLRAGIVLASASLAVVATAYAVGGSEQSADAVEPPFNAYAADFTAPSPPSSTSAGTIITAAAMDDLNDFGWPCHDTLAGDLHRVSGAYTGDGDTIALEYTDGTSRLNLFEQTGVLEQAHLDGFRSEKIAGTTVWVRPGTPTVVTWDDDWTVFTIVTDVDRPRLEQAVAQLPTGAYEPGVAERVGDGLGRMSSWIGAA</sequence>
<dbReference type="Pfam" id="PF13490">
    <property type="entry name" value="zf-HC2"/>
    <property type="match status" value="1"/>
</dbReference>
<gene>
    <name evidence="4" type="ORF">DX116_17265</name>
</gene>
<comment type="caution">
    <text evidence="4">The sequence shown here is derived from an EMBL/GenBank/DDBJ whole genome shotgun (WGS) entry which is preliminary data.</text>
</comment>
<dbReference type="AlphaFoldDB" id="A0A371P5T8"/>
<protein>
    <recommendedName>
        <fullName evidence="3">Putative zinc-finger domain-containing protein</fullName>
    </recommendedName>
</protein>
<organism evidence="4 5">
    <name type="scientific">Aeromicrobium endophyticum</name>
    <dbReference type="NCBI Taxonomy" id="2292704"/>
    <lineage>
        <taxon>Bacteria</taxon>
        <taxon>Bacillati</taxon>
        <taxon>Actinomycetota</taxon>
        <taxon>Actinomycetes</taxon>
        <taxon>Propionibacteriales</taxon>
        <taxon>Nocardioidaceae</taxon>
        <taxon>Aeromicrobium</taxon>
    </lineage>
</organism>
<evidence type="ECO:0000256" key="2">
    <source>
        <dbReference type="ARBA" id="ARBA00023163"/>
    </source>
</evidence>
<dbReference type="InterPro" id="IPR027383">
    <property type="entry name" value="Znf_put"/>
</dbReference>
<evidence type="ECO:0000313" key="4">
    <source>
        <dbReference type="EMBL" id="REK70836.1"/>
    </source>
</evidence>